<dbReference type="Gramene" id="TraesCS1A02G012300.1">
    <property type="protein sequence ID" value="TraesCS1A02G012300.1"/>
    <property type="gene ID" value="TraesCS1A02G012300"/>
</dbReference>
<dbReference type="EnsemblPlants" id="TraesCS1A02G012300.1">
    <property type="protein sequence ID" value="TraesCS1A02G012300.1"/>
    <property type="gene ID" value="TraesCS1A02G012300"/>
</dbReference>
<organism evidence="2">
    <name type="scientific">Triticum aestivum</name>
    <name type="common">Wheat</name>
    <dbReference type="NCBI Taxonomy" id="4565"/>
    <lineage>
        <taxon>Eukaryota</taxon>
        <taxon>Viridiplantae</taxon>
        <taxon>Streptophyta</taxon>
        <taxon>Embryophyta</taxon>
        <taxon>Tracheophyta</taxon>
        <taxon>Spermatophyta</taxon>
        <taxon>Magnoliopsida</taxon>
        <taxon>Liliopsida</taxon>
        <taxon>Poales</taxon>
        <taxon>Poaceae</taxon>
        <taxon>BOP clade</taxon>
        <taxon>Pooideae</taxon>
        <taxon>Triticodae</taxon>
        <taxon>Triticeae</taxon>
        <taxon>Triticinae</taxon>
        <taxon>Triticum</taxon>
    </lineage>
</organism>
<protein>
    <submittedName>
        <fullName evidence="2">Uncharacterized protein</fullName>
    </submittedName>
</protein>
<reference evidence="2" key="1">
    <citation type="submission" date="2018-08" db="EMBL/GenBank/DDBJ databases">
        <authorList>
            <person name="Rossello M."/>
        </authorList>
    </citation>
    <scope>NUCLEOTIDE SEQUENCE [LARGE SCALE GENOMIC DNA]</scope>
    <source>
        <strain evidence="2">cv. Chinese Spring</strain>
    </source>
</reference>
<dbReference type="Gramene" id="TraesMAC1A03G00003570.1">
    <property type="protein sequence ID" value="TraesMAC1A03G00003570.1"/>
    <property type="gene ID" value="TraesMAC1A03G00003570"/>
</dbReference>
<keyword evidence="1" id="KW-1133">Transmembrane helix</keyword>
<dbReference type="AlphaFoldDB" id="A0A3B5XSX2"/>
<evidence type="ECO:0000256" key="1">
    <source>
        <dbReference type="SAM" id="Phobius"/>
    </source>
</evidence>
<dbReference type="Proteomes" id="UP000019116">
    <property type="component" value="Chromosome 1A"/>
</dbReference>
<evidence type="ECO:0000313" key="2">
    <source>
        <dbReference type="EnsemblPlants" id="TraesCS1A02G012300.1"/>
    </source>
</evidence>
<accession>A0A3B5XSX2</accession>
<sequence length="141" mass="15057">MFLKLGDMYTISIFITNTMLVVVTAVGVEVFMLPPLSFRLSTKLRDGATTANLSPAFKSVCFHAATVVNLAPSIDFFRCAMADASLSLGNTMMDTIDLALPAGMVAIASITFPSSPRSPTASHNPLNNYPAPASMKMQYVS</sequence>
<name>A0A3B5XSX2_WHEAT</name>
<feature type="transmembrane region" description="Helical" evidence="1">
    <location>
        <begin position="12"/>
        <end position="33"/>
    </location>
</feature>
<proteinExistence type="predicted"/>
<dbReference type="OrthoDB" id="195231at2759"/>
<evidence type="ECO:0000313" key="3">
    <source>
        <dbReference type="Proteomes" id="UP000019116"/>
    </source>
</evidence>
<keyword evidence="1" id="KW-0472">Membrane</keyword>
<keyword evidence="1" id="KW-0812">Transmembrane</keyword>
<dbReference type="Gramene" id="TraesCS1A03G0031200.1">
    <property type="protein sequence ID" value="TraesCS1A03G0031200.1.CDS"/>
    <property type="gene ID" value="TraesCS1A03G0031200"/>
</dbReference>
<keyword evidence="3" id="KW-1185">Reference proteome</keyword>
<dbReference type="Gramene" id="TraesSTA1A03G00004710.1">
    <property type="protein sequence ID" value="TraesSTA1A03G00004710.1"/>
    <property type="gene ID" value="TraesSTA1A03G00004710"/>
</dbReference>
<reference evidence="2" key="2">
    <citation type="submission" date="2018-10" db="UniProtKB">
        <authorList>
            <consortium name="EnsemblPlants"/>
        </authorList>
    </citation>
    <scope>IDENTIFICATION</scope>
</reference>
<dbReference type="STRING" id="4565.A0A3B5XSX2"/>